<evidence type="ECO:0000256" key="1">
    <source>
        <dbReference type="SAM" id="Coils"/>
    </source>
</evidence>
<evidence type="ECO:0000313" key="3">
    <source>
        <dbReference type="EMBL" id="KAF7264887.1"/>
    </source>
</evidence>
<dbReference type="EMBL" id="JAACXV010015637">
    <property type="protein sequence ID" value="KAF7264887.1"/>
    <property type="molecule type" value="Genomic_DNA"/>
</dbReference>
<evidence type="ECO:0000256" key="2">
    <source>
        <dbReference type="SAM" id="MobiDB-lite"/>
    </source>
</evidence>
<feature type="region of interest" description="Disordered" evidence="2">
    <location>
        <begin position="105"/>
        <end position="132"/>
    </location>
</feature>
<accession>A0A834HMD3</accession>
<gene>
    <name evidence="3" type="ORF">GWI33_021981</name>
</gene>
<feature type="non-terminal residue" evidence="3">
    <location>
        <position position="1"/>
    </location>
</feature>
<feature type="coiled-coil region" evidence="1">
    <location>
        <begin position="73"/>
        <end position="100"/>
    </location>
</feature>
<dbReference type="OrthoDB" id="6022652at2759"/>
<reference evidence="3" key="1">
    <citation type="submission" date="2020-08" db="EMBL/GenBank/DDBJ databases">
        <title>Genome sequencing and assembly of the red palm weevil Rhynchophorus ferrugineus.</title>
        <authorList>
            <person name="Dias G.B."/>
            <person name="Bergman C.M."/>
            <person name="Manee M."/>
        </authorList>
    </citation>
    <scope>NUCLEOTIDE SEQUENCE</scope>
    <source>
        <strain evidence="3">AA-2017</strain>
        <tissue evidence="3">Whole larva</tissue>
    </source>
</reference>
<keyword evidence="1" id="KW-0175">Coiled coil</keyword>
<feature type="compositionally biased region" description="Basic and acidic residues" evidence="2">
    <location>
        <begin position="110"/>
        <end position="119"/>
    </location>
</feature>
<sequence>GYMSSPERGSRYEDPYYSQYGTRSGSITPVIDEEISDTELLDDSYSLYGVKVPPGTAPRTNRTGFPTPAAVPYDATRLRVENMERQLANLTGLVQKALTQPATLQVPTREGYRGDEFDKNSSSSSASLPGNSNSCSLFEKKYNLKEKVCGINGTPMLEDKLEINPI</sequence>
<dbReference type="AlphaFoldDB" id="A0A834HMD3"/>
<comment type="caution">
    <text evidence="3">The sequence shown here is derived from an EMBL/GenBank/DDBJ whole genome shotgun (WGS) entry which is preliminary data.</text>
</comment>
<proteinExistence type="predicted"/>
<protein>
    <submittedName>
        <fullName evidence="3">Uncharacterized protein</fullName>
    </submittedName>
</protein>
<dbReference type="Proteomes" id="UP000625711">
    <property type="component" value="Unassembled WGS sequence"/>
</dbReference>
<keyword evidence="4" id="KW-1185">Reference proteome</keyword>
<organism evidence="3 4">
    <name type="scientific">Rhynchophorus ferrugineus</name>
    <name type="common">Red palm weevil</name>
    <name type="synonym">Curculio ferrugineus</name>
    <dbReference type="NCBI Taxonomy" id="354439"/>
    <lineage>
        <taxon>Eukaryota</taxon>
        <taxon>Metazoa</taxon>
        <taxon>Ecdysozoa</taxon>
        <taxon>Arthropoda</taxon>
        <taxon>Hexapoda</taxon>
        <taxon>Insecta</taxon>
        <taxon>Pterygota</taxon>
        <taxon>Neoptera</taxon>
        <taxon>Endopterygota</taxon>
        <taxon>Coleoptera</taxon>
        <taxon>Polyphaga</taxon>
        <taxon>Cucujiformia</taxon>
        <taxon>Curculionidae</taxon>
        <taxon>Dryophthorinae</taxon>
        <taxon>Rhynchophorus</taxon>
    </lineage>
</organism>
<feature type="region of interest" description="Disordered" evidence="2">
    <location>
        <begin position="1"/>
        <end position="24"/>
    </location>
</feature>
<evidence type="ECO:0000313" key="4">
    <source>
        <dbReference type="Proteomes" id="UP000625711"/>
    </source>
</evidence>
<feature type="compositionally biased region" description="Low complexity" evidence="2">
    <location>
        <begin position="120"/>
        <end position="132"/>
    </location>
</feature>
<name>A0A834HMD3_RHYFE</name>